<dbReference type="AlphaFoldDB" id="A0A1L9VD62"/>
<keyword evidence="1" id="KW-0175">Coiled coil</keyword>
<dbReference type="GeneID" id="34458327"/>
<gene>
    <name evidence="2" type="ORF">ASPGLDRAFT_1497053</name>
</gene>
<dbReference type="RefSeq" id="XP_022398523.1">
    <property type="nucleotide sequence ID" value="XM_022542066.1"/>
</dbReference>
<organism evidence="2 3">
    <name type="scientific">Aspergillus glaucus CBS 516.65</name>
    <dbReference type="NCBI Taxonomy" id="1160497"/>
    <lineage>
        <taxon>Eukaryota</taxon>
        <taxon>Fungi</taxon>
        <taxon>Dikarya</taxon>
        <taxon>Ascomycota</taxon>
        <taxon>Pezizomycotina</taxon>
        <taxon>Eurotiomycetes</taxon>
        <taxon>Eurotiomycetidae</taxon>
        <taxon>Eurotiales</taxon>
        <taxon>Aspergillaceae</taxon>
        <taxon>Aspergillus</taxon>
        <taxon>Aspergillus subgen. Aspergillus</taxon>
    </lineage>
</organism>
<dbReference type="EMBL" id="KV878904">
    <property type="protein sequence ID" value="OJJ81825.1"/>
    <property type="molecule type" value="Genomic_DNA"/>
</dbReference>
<dbReference type="OrthoDB" id="2364732at2759"/>
<accession>A0A1L9VD62</accession>
<sequence length="382" mass="43985">MSSYHLQPAPAASDVEKQQLQAELEQLQAELRKQELRIAIARKKRALEGGETRLEFYKGFRGDNSLGSRHCSITPDITQTSESQELTHDSPISHMVLNDTMICPREETVSALWKRIQRYHVVHVRATPGSGKSILPRLLQDYVRRKSPNMPVYWCSWPETTPEKIGHCYEKLLNEFQFDRLTPQTFRSFFTYAEYLDVVERVKAYELRFGQCFLPDSDVVEYVWQITNGHPSGVRVMLELLATSEKLRHLRKASSVIDLKVALDILGQDLIPTLVQNATFGRGLPPRDFLKRNLKVANVLQDVLLNGSVTGVWEPKQGRLHQTDGTVNACYHRGWVQAELAPTERDEDYDFEKTVFIFPSDLHKRCIEWFLSLEKPPYPTSQ</sequence>
<dbReference type="STRING" id="1160497.A0A1L9VD62"/>
<dbReference type="Proteomes" id="UP000184300">
    <property type="component" value="Unassembled WGS sequence"/>
</dbReference>
<evidence type="ECO:0000313" key="3">
    <source>
        <dbReference type="Proteomes" id="UP000184300"/>
    </source>
</evidence>
<protein>
    <submittedName>
        <fullName evidence="2">Uncharacterized protein</fullName>
    </submittedName>
</protein>
<name>A0A1L9VD62_ASPGL</name>
<keyword evidence="3" id="KW-1185">Reference proteome</keyword>
<evidence type="ECO:0000256" key="1">
    <source>
        <dbReference type="SAM" id="Coils"/>
    </source>
</evidence>
<dbReference type="VEuPathDB" id="FungiDB:ASPGLDRAFT_1497053"/>
<reference evidence="3" key="1">
    <citation type="journal article" date="2017" name="Genome Biol.">
        <title>Comparative genomics reveals high biological diversity and specific adaptations in the industrially and medically important fungal genus Aspergillus.</title>
        <authorList>
            <person name="de Vries R.P."/>
            <person name="Riley R."/>
            <person name="Wiebenga A."/>
            <person name="Aguilar-Osorio G."/>
            <person name="Amillis S."/>
            <person name="Uchima C.A."/>
            <person name="Anderluh G."/>
            <person name="Asadollahi M."/>
            <person name="Askin M."/>
            <person name="Barry K."/>
            <person name="Battaglia E."/>
            <person name="Bayram O."/>
            <person name="Benocci T."/>
            <person name="Braus-Stromeyer S.A."/>
            <person name="Caldana C."/>
            <person name="Canovas D."/>
            <person name="Cerqueira G.C."/>
            <person name="Chen F."/>
            <person name="Chen W."/>
            <person name="Choi C."/>
            <person name="Clum A."/>
            <person name="Dos Santos R.A."/>
            <person name="Damasio A.R."/>
            <person name="Diallinas G."/>
            <person name="Emri T."/>
            <person name="Fekete E."/>
            <person name="Flipphi M."/>
            <person name="Freyberg S."/>
            <person name="Gallo A."/>
            <person name="Gournas C."/>
            <person name="Habgood R."/>
            <person name="Hainaut M."/>
            <person name="Harispe M.L."/>
            <person name="Henrissat B."/>
            <person name="Hilden K.S."/>
            <person name="Hope R."/>
            <person name="Hossain A."/>
            <person name="Karabika E."/>
            <person name="Karaffa L."/>
            <person name="Karanyi Z."/>
            <person name="Krasevec N."/>
            <person name="Kuo A."/>
            <person name="Kusch H."/>
            <person name="LaButti K."/>
            <person name="Lagendijk E.L."/>
            <person name="Lapidus A."/>
            <person name="Levasseur A."/>
            <person name="Lindquist E."/>
            <person name="Lipzen A."/>
            <person name="Logrieco A.F."/>
            <person name="MacCabe A."/>
            <person name="Maekelae M.R."/>
            <person name="Malavazi I."/>
            <person name="Melin P."/>
            <person name="Meyer V."/>
            <person name="Mielnichuk N."/>
            <person name="Miskei M."/>
            <person name="Molnar A.P."/>
            <person name="Mule G."/>
            <person name="Ngan C.Y."/>
            <person name="Orejas M."/>
            <person name="Orosz E."/>
            <person name="Ouedraogo J.P."/>
            <person name="Overkamp K.M."/>
            <person name="Park H.-S."/>
            <person name="Perrone G."/>
            <person name="Piumi F."/>
            <person name="Punt P.J."/>
            <person name="Ram A.F."/>
            <person name="Ramon A."/>
            <person name="Rauscher S."/>
            <person name="Record E."/>
            <person name="Riano-Pachon D.M."/>
            <person name="Robert V."/>
            <person name="Roehrig J."/>
            <person name="Ruller R."/>
            <person name="Salamov A."/>
            <person name="Salih N.S."/>
            <person name="Samson R.A."/>
            <person name="Sandor E."/>
            <person name="Sanguinetti M."/>
            <person name="Schuetze T."/>
            <person name="Sepcic K."/>
            <person name="Shelest E."/>
            <person name="Sherlock G."/>
            <person name="Sophianopoulou V."/>
            <person name="Squina F.M."/>
            <person name="Sun H."/>
            <person name="Susca A."/>
            <person name="Todd R.B."/>
            <person name="Tsang A."/>
            <person name="Unkles S.E."/>
            <person name="van de Wiele N."/>
            <person name="van Rossen-Uffink D."/>
            <person name="Oliveira J.V."/>
            <person name="Vesth T.C."/>
            <person name="Visser J."/>
            <person name="Yu J.-H."/>
            <person name="Zhou M."/>
            <person name="Andersen M.R."/>
            <person name="Archer D.B."/>
            <person name="Baker S.E."/>
            <person name="Benoit I."/>
            <person name="Brakhage A.A."/>
            <person name="Braus G.H."/>
            <person name="Fischer R."/>
            <person name="Frisvad J.C."/>
            <person name="Goldman G.H."/>
            <person name="Houbraken J."/>
            <person name="Oakley B."/>
            <person name="Pocsi I."/>
            <person name="Scazzocchio C."/>
            <person name="Seiboth B."/>
            <person name="vanKuyk P.A."/>
            <person name="Wortman J."/>
            <person name="Dyer P.S."/>
            <person name="Grigoriev I.V."/>
        </authorList>
    </citation>
    <scope>NUCLEOTIDE SEQUENCE [LARGE SCALE GENOMIC DNA]</scope>
    <source>
        <strain evidence="3">CBS 516.65</strain>
    </source>
</reference>
<evidence type="ECO:0000313" key="2">
    <source>
        <dbReference type="EMBL" id="OJJ81825.1"/>
    </source>
</evidence>
<feature type="coiled-coil region" evidence="1">
    <location>
        <begin position="17"/>
        <end position="44"/>
    </location>
</feature>
<proteinExistence type="predicted"/>